<dbReference type="Proteomes" id="UP000612808">
    <property type="component" value="Unassembled WGS sequence"/>
</dbReference>
<dbReference type="EMBL" id="BOMB01000013">
    <property type="protein sequence ID" value="GID11652.1"/>
    <property type="molecule type" value="Genomic_DNA"/>
</dbReference>
<protein>
    <submittedName>
        <fullName evidence="1">Uncharacterized protein</fullName>
    </submittedName>
</protein>
<name>A0A8J3J7N5_9ACTN</name>
<accession>A0A8J3J7N5</accession>
<proteinExistence type="predicted"/>
<comment type="caution">
    <text evidence="1">The sequence shown here is derived from an EMBL/GenBank/DDBJ whole genome shotgun (WGS) entry which is preliminary data.</text>
</comment>
<keyword evidence="2" id="KW-1185">Reference proteome</keyword>
<reference evidence="1" key="1">
    <citation type="submission" date="2021-01" db="EMBL/GenBank/DDBJ databases">
        <title>Whole genome shotgun sequence of Actinocatenispora rupis NBRC 107355.</title>
        <authorList>
            <person name="Komaki H."/>
            <person name="Tamura T."/>
        </authorList>
    </citation>
    <scope>NUCLEOTIDE SEQUENCE</scope>
    <source>
        <strain evidence="1">NBRC 107355</strain>
    </source>
</reference>
<organism evidence="1 2">
    <name type="scientific">Actinocatenispora rupis</name>
    <dbReference type="NCBI Taxonomy" id="519421"/>
    <lineage>
        <taxon>Bacteria</taxon>
        <taxon>Bacillati</taxon>
        <taxon>Actinomycetota</taxon>
        <taxon>Actinomycetes</taxon>
        <taxon>Micromonosporales</taxon>
        <taxon>Micromonosporaceae</taxon>
        <taxon>Actinocatenispora</taxon>
    </lineage>
</organism>
<evidence type="ECO:0000313" key="1">
    <source>
        <dbReference type="EMBL" id="GID11652.1"/>
    </source>
</evidence>
<evidence type="ECO:0000313" key="2">
    <source>
        <dbReference type="Proteomes" id="UP000612808"/>
    </source>
</evidence>
<sequence length="115" mass="12008">MRLGVGHGREQRFDVVDADGTEQRARADEGRLLAESDGHRATVSGNRRGCRGFSAVAGRASEVLAERRRMAGEAQGGAAKAEVQSHTGVVCDCADNVGSVVLSPPGADSPFCQDL</sequence>
<dbReference type="AlphaFoldDB" id="A0A8J3J7N5"/>
<gene>
    <name evidence="1" type="ORF">Aru02nite_25410</name>
</gene>